<feature type="transmembrane region" description="Helical" evidence="1">
    <location>
        <begin position="151"/>
        <end position="176"/>
    </location>
</feature>
<evidence type="ECO:0000313" key="3">
    <source>
        <dbReference type="Proteomes" id="UP000521872"/>
    </source>
</evidence>
<evidence type="ECO:0000256" key="1">
    <source>
        <dbReference type="SAM" id="Phobius"/>
    </source>
</evidence>
<proteinExistence type="predicted"/>
<reference evidence="2 3" key="1">
    <citation type="submission" date="2019-12" db="EMBL/GenBank/DDBJ databases">
        <authorList>
            <person name="Floudas D."/>
            <person name="Bentzer J."/>
            <person name="Ahren D."/>
            <person name="Johansson T."/>
            <person name="Persson P."/>
            <person name="Tunlid A."/>
        </authorList>
    </citation>
    <scope>NUCLEOTIDE SEQUENCE [LARGE SCALE GENOMIC DNA]</scope>
    <source>
        <strain evidence="2 3">CBS 102.39</strain>
    </source>
</reference>
<dbReference type="AlphaFoldDB" id="A0A8H4QG02"/>
<feature type="transmembrane region" description="Helical" evidence="1">
    <location>
        <begin position="37"/>
        <end position="58"/>
    </location>
</feature>
<sequence>MAPSVSSTNSVQGTSMSPISVSILDADSLKVQMLGTIVSAIVYGMGFMLYIDCFSLLLRQHRSKADERVRNPSRNMRHFLFFFITLLILLATLAEVQAIVVTTVSIFGGPRVPGLAEGAPLVLPFSVWSSDSFMLWRCATLYQGIPRSSRFALLAFICLVFLASLGSGISIFMNTITQRLPILLMVSFSTFLNIIICAMIILRLTFHQRYLQTVLGPGHGSPYNRVKAMSVESASLLIALGIPFVILVGTKCQNGSMFLLLLYPQICAISPILIVYRVAQGRAAMAMPLEESTQKQVKDIEAVLGSIQFKSNDASGSWRHSNPDSIFSSLDDHGYLSSEK</sequence>
<organism evidence="2 3">
    <name type="scientific">Agrocybe pediades</name>
    <dbReference type="NCBI Taxonomy" id="84607"/>
    <lineage>
        <taxon>Eukaryota</taxon>
        <taxon>Fungi</taxon>
        <taxon>Dikarya</taxon>
        <taxon>Basidiomycota</taxon>
        <taxon>Agaricomycotina</taxon>
        <taxon>Agaricomycetes</taxon>
        <taxon>Agaricomycetidae</taxon>
        <taxon>Agaricales</taxon>
        <taxon>Agaricineae</taxon>
        <taxon>Strophariaceae</taxon>
        <taxon>Agrocybe</taxon>
    </lineage>
</organism>
<accession>A0A8H4QG02</accession>
<keyword evidence="1" id="KW-1133">Transmembrane helix</keyword>
<keyword evidence="1" id="KW-0472">Membrane</keyword>
<protein>
    <recommendedName>
        <fullName evidence="4">G protein-coupled receptor</fullName>
    </recommendedName>
</protein>
<evidence type="ECO:0000313" key="2">
    <source>
        <dbReference type="EMBL" id="KAF4610283.1"/>
    </source>
</evidence>
<comment type="caution">
    <text evidence="2">The sequence shown here is derived from an EMBL/GenBank/DDBJ whole genome shotgun (WGS) entry which is preliminary data.</text>
</comment>
<feature type="transmembrane region" description="Helical" evidence="1">
    <location>
        <begin position="79"/>
        <end position="107"/>
    </location>
</feature>
<name>A0A8H4QG02_9AGAR</name>
<feature type="transmembrane region" description="Helical" evidence="1">
    <location>
        <begin position="233"/>
        <end position="250"/>
    </location>
</feature>
<evidence type="ECO:0008006" key="4">
    <source>
        <dbReference type="Google" id="ProtNLM"/>
    </source>
</evidence>
<keyword evidence="1" id="KW-0812">Transmembrane</keyword>
<keyword evidence="3" id="KW-1185">Reference proteome</keyword>
<feature type="transmembrane region" description="Helical" evidence="1">
    <location>
        <begin position="182"/>
        <end position="202"/>
    </location>
</feature>
<gene>
    <name evidence="2" type="ORF">D9613_010491</name>
</gene>
<dbReference type="EMBL" id="JAACJL010000059">
    <property type="protein sequence ID" value="KAF4610283.1"/>
    <property type="molecule type" value="Genomic_DNA"/>
</dbReference>
<feature type="transmembrane region" description="Helical" evidence="1">
    <location>
        <begin position="256"/>
        <end position="279"/>
    </location>
</feature>
<dbReference type="Proteomes" id="UP000521872">
    <property type="component" value="Unassembled WGS sequence"/>
</dbReference>